<feature type="domain" description="SGNH hydrolase-type esterase" evidence="1">
    <location>
        <begin position="47"/>
        <end position="280"/>
    </location>
</feature>
<reference evidence="3" key="1">
    <citation type="submission" date="2018-01" db="EMBL/GenBank/DDBJ databases">
        <authorList>
            <person name="Li J."/>
        </authorList>
    </citation>
    <scope>NUCLEOTIDE SEQUENCE [LARGE SCALE GENOMIC DNA]</scope>
    <source>
        <strain evidence="3">592</strain>
    </source>
</reference>
<dbReference type="AlphaFoldDB" id="A0A2S0WLT8"/>
<dbReference type="EMBL" id="CP026952">
    <property type="protein sequence ID" value="AWB92286.1"/>
    <property type="molecule type" value="Genomic_DNA"/>
</dbReference>
<accession>A0A2S0WLT8</accession>
<dbReference type="Proteomes" id="UP000244384">
    <property type="component" value="Chromosome"/>
</dbReference>
<dbReference type="CDD" id="cd01823">
    <property type="entry name" value="SEST_like"/>
    <property type="match status" value="1"/>
</dbReference>
<evidence type="ECO:0000259" key="1">
    <source>
        <dbReference type="Pfam" id="PF13472"/>
    </source>
</evidence>
<gene>
    <name evidence="2" type="ORF">C3E78_08780</name>
</gene>
<dbReference type="InterPro" id="IPR037460">
    <property type="entry name" value="SEST-like"/>
</dbReference>
<name>A0A2S0WLT8_9ACTN</name>
<accession>A0A5F2EPT0</accession>
<organism evidence="2 3">
    <name type="scientific">Aeromicrobium chenweiae</name>
    <dbReference type="NCBI Taxonomy" id="2079793"/>
    <lineage>
        <taxon>Bacteria</taxon>
        <taxon>Bacillati</taxon>
        <taxon>Actinomycetota</taxon>
        <taxon>Actinomycetes</taxon>
        <taxon>Propionibacteriales</taxon>
        <taxon>Nocardioidaceae</taxon>
        <taxon>Aeromicrobium</taxon>
    </lineage>
</organism>
<keyword evidence="3" id="KW-1185">Reference proteome</keyword>
<dbReference type="Pfam" id="PF13472">
    <property type="entry name" value="Lipase_GDSL_2"/>
    <property type="match status" value="1"/>
</dbReference>
<sequence>MPREMTMRRTATAVLAMTVLATTMTATGAGAAVTVYDKGPGGERYVAMGDSVAAGPILLPQRPGGPPCYRSEKNFATLTAGALRVRQFIDATCSSATIDNITKPQGSEPAQIDAVSRETTMVTVGPIGANDAGIVSTVSGCINPVAAGCKERDGQTVHDKIEATRPELAAALAAIKKKAPRAAIVVVGYGLYIPPRGCPLVQPLTSSDADYIQGLVDHMSRVLRDAARSAKVTFADLRATPGSIDHTACAAPGQRWIEGLVPLSGDGAIPFHPTAIGMKAVAPTVTAAGRRAAVQRNRTIVKNLRGQAACRGSKVRLRVLAKGGPVVRADFRVGRKLLGRDRSAPFTLYTSRKALKKRSGKLTARVTLRLPDTAGTYTVKISRPRCSR</sequence>
<dbReference type="Gene3D" id="3.40.50.1110">
    <property type="entry name" value="SGNH hydrolase"/>
    <property type="match status" value="1"/>
</dbReference>
<protein>
    <recommendedName>
        <fullName evidence="1">SGNH hydrolase-type esterase domain-containing protein</fullName>
    </recommendedName>
</protein>
<dbReference type="GO" id="GO:0004806">
    <property type="term" value="F:triacylglycerol lipase activity"/>
    <property type="evidence" value="ECO:0007669"/>
    <property type="project" value="TreeGrafter"/>
</dbReference>
<dbReference type="InterPro" id="IPR013830">
    <property type="entry name" value="SGNH_hydro"/>
</dbReference>
<dbReference type="GO" id="GO:0019433">
    <property type="term" value="P:triglyceride catabolic process"/>
    <property type="evidence" value="ECO:0007669"/>
    <property type="project" value="TreeGrafter"/>
</dbReference>
<dbReference type="PANTHER" id="PTHR37981:SF1">
    <property type="entry name" value="SGNH HYDROLASE-TYPE ESTERASE DOMAIN-CONTAINING PROTEIN"/>
    <property type="match status" value="1"/>
</dbReference>
<dbReference type="KEGG" id="aez:C3E78_08780"/>
<dbReference type="InterPro" id="IPR036514">
    <property type="entry name" value="SGNH_hydro_sf"/>
</dbReference>
<evidence type="ECO:0000313" key="2">
    <source>
        <dbReference type="EMBL" id="AWB92286.1"/>
    </source>
</evidence>
<evidence type="ECO:0000313" key="3">
    <source>
        <dbReference type="Proteomes" id="UP000244384"/>
    </source>
</evidence>
<proteinExistence type="predicted"/>
<dbReference type="SUPFAM" id="SSF52266">
    <property type="entry name" value="SGNH hydrolase"/>
    <property type="match status" value="1"/>
</dbReference>
<dbReference type="PANTHER" id="PTHR37981">
    <property type="entry name" value="LIPASE 2"/>
    <property type="match status" value="1"/>
</dbReference>